<dbReference type="GO" id="GO:0009272">
    <property type="term" value="P:fungal-type cell wall biogenesis"/>
    <property type="evidence" value="ECO:0007669"/>
    <property type="project" value="UniProtKB-ARBA"/>
</dbReference>
<dbReference type="Gene3D" id="3.20.20.370">
    <property type="entry name" value="Glycoside hydrolase/deacetylase"/>
    <property type="match status" value="1"/>
</dbReference>
<comment type="caution">
    <text evidence="5">The sequence shown here is derived from an EMBL/GenBank/DDBJ whole genome shotgun (WGS) entry which is preliminary data.</text>
</comment>
<organism evidence="5 6">
    <name type="scientific">Mortierella alpina</name>
    <name type="common">Oleaginous fungus</name>
    <name type="synonym">Mortierella renispora</name>
    <dbReference type="NCBI Taxonomy" id="64518"/>
    <lineage>
        <taxon>Eukaryota</taxon>
        <taxon>Fungi</taxon>
        <taxon>Fungi incertae sedis</taxon>
        <taxon>Mucoromycota</taxon>
        <taxon>Mortierellomycotina</taxon>
        <taxon>Mortierellomycetes</taxon>
        <taxon>Mortierellales</taxon>
        <taxon>Mortierellaceae</taxon>
        <taxon>Mortierella</taxon>
    </lineage>
</organism>
<dbReference type="EMBL" id="JAIFTL010000232">
    <property type="protein sequence ID" value="KAG9321087.1"/>
    <property type="molecule type" value="Genomic_DNA"/>
</dbReference>
<dbReference type="GO" id="GO:0004099">
    <property type="term" value="F:chitin deacetylase activity"/>
    <property type="evidence" value="ECO:0007669"/>
    <property type="project" value="UniProtKB-ARBA"/>
</dbReference>
<evidence type="ECO:0000256" key="1">
    <source>
        <dbReference type="ARBA" id="ARBA00022723"/>
    </source>
</evidence>
<dbReference type="PANTHER" id="PTHR10587">
    <property type="entry name" value="GLYCOSYL TRANSFERASE-RELATED"/>
    <property type="match status" value="1"/>
</dbReference>
<keyword evidence="1" id="KW-0479">Metal-binding</keyword>
<dbReference type="InterPro" id="IPR011330">
    <property type="entry name" value="Glyco_hydro/deAcase_b/a-brl"/>
</dbReference>
<accession>A0A9P8A2F9</accession>
<dbReference type="AlphaFoldDB" id="A0A9P8A2F9"/>
<sequence length="208" mass="22158">MWTEKFVFDHTGYKLKYFRPPYGDIDNRVRAIARQLGFKTVIWSNEWDTQDWQLPYKTITPNQIISIFKKGISSIPARSKGVITLEHDGAPQMVAMARTLLDLGMKSGLKPMDIASCLSDKVGYNAVPAKPVTNDSEKHIADDTGDKGGPGVPATDAGSSKGSGDTAGDGSLPKGSVKAKASILRGPSGFLCATIVTLASVALGASML</sequence>
<dbReference type="Proteomes" id="UP000717515">
    <property type="component" value="Unassembled WGS sequence"/>
</dbReference>
<evidence type="ECO:0000256" key="3">
    <source>
        <dbReference type="SAM" id="MobiDB-lite"/>
    </source>
</evidence>
<dbReference type="Pfam" id="PF01522">
    <property type="entry name" value="Polysacc_deac_1"/>
    <property type="match status" value="1"/>
</dbReference>
<name>A0A9P8A2F9_MORAP</name>
<dbReference type="PANTHER" id="PTHR10587:SF133">
    <property type="entry name" value="CHITIN DEACETYLASE 1-RELATED"/>
    <property type="match status" value="1"/>
</dbReference>
<dbReference type="SUPFAM" id="SSF88713">
    <property type="entry name" value="Glycoside hydrolase/deacetylase"/>
    <property type="match status" value="1"/>
</dbReference>
<evidence type="ECO:0000259" key="4">
    <source>
        <dbReference type="PROSITE" id="PS51677"/>
    </source>
</evidence>
<dbReference type="GO" id="GO:0016020">
    <property type="term" value="C:membrane"/>
    <property type="evidence" value="ECO:0007669"/>
    <property type="project" value="TreeGrafter"/>
</dbReference>
<keyword evidence="2" id="KW-0378">Hydrolase</keyword>
<evidence type="ECO:0000313" key="6">
    <source>
        <dbReference type="Proteomes" id="UP000717515"/>
    </source>
</evidence>
<protein>
    <recommendedName>
        <fullName evidence="4">NodB homology domain-containing protein</fullName>
    </recommendedName>
</protein>
<reference evidence="5" key="1">
    <citation type="submission" date="2021-07" db="EMBL/GenBank/DDBJ databases">
        <title>Draft genome of Mortierella alpina, strain LL118, isolated from an aspen leaf litter sample.</title>
        <authorList>
            <person name="Yang S."/>
            <person name="Vinatzer B.A."/>
        </authorList>
    </citation>
    <scope>NUCLEOTIDE SEQUENCE</scope>
    <source>
        <strain evidence="5">LL118</strain>
    </source>
</reference>
<feature type="region of interest" description="Disordered" evidence="3">
    <location>
        <begin position="128"/>
        <end position="174"/>
    </location>
</feature>
<dbReference type="InterPro" id="IPR050248">
    <property type="entry name" value="Polysacc_deacetylase_ArnD"/>
</dbReference>
<feature type="compositionally biased region" description="Basic and acidic residues" evidence="3">
    <location>
        <begin position="135"/>
        <end position="146"/>
    </location>
</feature>
<dbReference type="InterPro" id="IPR002509">
    <property type="entry name" value="NODB_dom"/>
</dbReference>
<proteinExistence type="predicted"/>
<evidence type="ECO:0000256" key="2">
    <source>
        <dbReference type="ARBA" id="ARBA00022801"/>
    </source>
</evidence>
<gene>
    <name evidence="5" type="ORF">KVV02_008368</name>
</gene>
<evidence type="ECO:0000313" key="5">
    <source>
        <dbReference type="EMBL" id="KAG9321087.1"/>
    </source>
</evidence>
<feature type="domain" description="NodB homology" evidence="4">
    <location>
        <begin position="1"/>
        <end position="117"/>
    </location>
</feature>
<dbReference type="PROSITE" id="PS51677">
    <property type="entry name" value="NODB"/>
    <property type="match status" value="1"/>
</dbReference>
<dbReference type="GO" id="GO:0046872">
    <property type="term" value="F:metal ion binding"/>
    <property type="evidence" value="ECO:0007669"/>
    <property type="project" value="UniProtKB-KW"/>
</dbReference>
<dbReference type="GO" id="GO:0005975">
    <property type="term" value="P:carbohydrate metabolic process"/>
    <property type="evidence" value="ECO:0007669"/>
    <property type="project" value="InterPro"/>
</dbReference>